<sequence>MFRRLLLLACVSFMLVWLIDESSGIISPYDAAAYPICIAAFAVIYVASRYSSHLHQSNLHLLAYLIVAGYLISTSIWHHIGSNALFSNAAQWLGLNYVIAYLFLEVKRAVSTTIVVLAATLIGHYVVLIQNHSLEDTMGVVLNIAVAHVVYIVLLWTVVRLRVKAAQANSRINLLENYAYVDLLTGILNRRGLERVFDELGIDQITKDSQRYALMIIDIDYFKQVNDQFGHTMGDKVLAKVAAKLNRAIRPEDIIGRWGGEEFVVLTLNRTPQEVLALAEQLRLGISQLSLDDVSGITVSIGIGFSNLAKTRQEVFNIADSNLYEAKQSGRDSVRCSI</sequence>
<keyword evidence="7" id="KW-1185">Reference proteome</keyword>
<evidence type="ECO:0000259" key="5">
    <source>
        <dbReference type="PROSITE" id="PS50887"/>
    </source>
</evidence>
<comment type="catalytic activity">
    <reaction evidence="3">
        <text>2 GTP = 3',3'-c-di-GMP + 2 diphosphate</text>
        <dbReference type="Rhea" id="RHEA:24898"/>
        <dbReference type="ChEBI" id="CHEBI:33019"/>
        <dbReference type="ChEBI" id="CHEBI:37565"/>
        <dbReference type="ChEBI" id="CHEBI:58805"/>
        <dbReference type="EC" id="2.7.7.65"/>
    </reaction>
</comment>
<feature type="transmembrane region" description="Helical" evidence="4">
    <location>
        <begin position="59"/>
        <end position="78"/>
    </location>
</feature>
<evidence type="ECO:0000256" key="2">
    <source>
        <dbReference type="ARBA" id="ARBA00012528"/>
    </source>
</evidence>
<keyword evidence="4" id="KW-0812">Transmembrane</keyword>
<dbReference type="GO" id="GO:1902201">
    <property type="term" value="P:negative regulation of bacterial-type flagellum-dependent cell motility"/>
    <property type="evidence" value="ECO:0007669"/>
    <property type="project" value="TreeGrafter"/>
</dbReference>
<evidence type="ECO:0000313" key="7">
    <source>
        <dbReference type="Proteomes" id="UP000252086"/>
    </source>
</evidence>
<dbReference type="Pfam" id="PF00990">
    <property type="entry name" value="GGDEF"/>
    <property type="match status" value="1"/>
</dbReference>
<keyword evidence="4" id="KW-0472">Membrane</keyword>
<dbReference type="FunFam" id="3.30.70.270:FF:000001">
    <property type="entry name" value="Diguanylate cyclase domain protein"/>
    <property type="match status" value="1"/>
</dbReference>
<dbReference type="EMBL" id="QNRF01000001">
    <property type="protein sequence ID" value="RBO86130.1"/>
    <property type="molecule type" value="Genomic_DNA"/>
</dbReference>
<comment type="caution">
    <text evidence="6">The sequence shown here is derived from an EMBL/GenBank/DDBJ whole genome shotgun (WGS) entry which is preliminary data.</text>
</comment>
<dbReference type="PROSITE" id="PS50887">
    <property type="entry name" value="GGDEF"/>
    <property type="match status" value="1"/>
</dbReference>
<dbReference type="InterPro" id="IPR043128">
    <property type="entry name" value="Rev_trsase/Diguanyl_cyclase"/>
</dbReference>
<dbReference type="InterPro" id="IPR029787">
    <property type="entry name" value="Nucleotide_cyclase"/>
</dbReference>
<feature type="transmembrane region" description="Helical" evidence="4">
    <location>
        <begin position="31"/>
        <end position="47"/>
    </location>
</feature>
<dbReference type="PANTHER" id="PTHR45138:SF9">
    <property type="entry name" value="DIGUANYLATE CYCLASE DGCM-RELATED"/>
    <property type="match status" value="1"/>
</dbReference>
<organism evidence="6 7">
    <name type="scientific">Marinomonas aquiplantarum</name>
    <dbReference type="NCBI Taxonomy" id="491951"/>
    <lineage>
        <taxon>Bacteria</taxon>
        <taxon>Pseudomonadati</taxon>
        <taxon>Pseudomonadota</taxon>
        <taxon>Gammaproteobacteria</taxon>
        <taxon>Oceanospirillales</taxon>
        <taxon>Oceanospirillaceae</taxon>
        <taxon>Marinomonas</taxon>
    </lineage>
</organism>
<dbReference type="SMART" id="SM00267">
    <property type="entry name" value="GGDEF"/>
    <property type="match status" value="1"/>
</dbReference>
<dbReference type="NCBIfam" id="TIGR00254">
    <property type="entry name" value="GGDEF"/>
    <property type="match status" value="1"/>
</dbReference>
<feature type="transmembrane region" description="Helical" evidence="4">
    <location>
        <begin position="109"/>
        <end position="128"/>
    </location>
</feature>
<feature type="domain" description="GGDEF" evidence="5">
    <location>
        <begin position="210"/>
        <end position="338"/>
    </location>
</feature>
<dbReference type="RefSeq" id="WP_245931845.1">
    <property type="nucleotide sequence ID" value="NZ_QNRF01000001.1"/>
</dbReference>
<reference evidence="6 7" key="1">
    <citation type="submission" date="2018-06" db="EMBL/GenBank/DDBJ databases">
        <title>Genomic Encyclopedia of Type Strains, Phase III (KMG-III): the genomes of soil and plant-associated and newly described type strains.</title>
        <authorList>
            <person name="Whitman W."/>
        </authorList>
    </citation>
    <scope>NUCLEOTIDE SEQUENCE [LARGE SCALE GENOMIC DNA]</scope>
    <source>
        <strain evidence="6 7">CECT 7732</strain>
    </source>
</reference>
<evidence type="ECO:0000256" key="1">
    <source>
        <dbReference type="ARBA" id="ARBA00001946"/>
    </source>
</evidence>
<feature type="transmembrane region" description="Helical" evidence="4">
    <location>
        <begin position="84"/>
        <end position="104"/>
    </location>
</feature>
<dbReference type="CDD" id="cd01949">
    <property type="entry name" value="GGDEF"/>
    <property type="match status" value="1"/>
</dbReference>
<feature type="transmembrane region" description="Helical" evidence="4">
    <location>
        <begin position="140"/>
        <end position="159"/>
    </location>
</feature>
<keyword evidence="4" id="KW-1133">Transmembrane helix</keyword>
<dbReference type="Gene3D" id="3.30.70.270">
    <property type="match status" value="1"/>
</dbReference>
<dbReference type="GO" id="GO:0043709">
    <property type="term" value="P:cell adhesion involved in single-species biofilm formation"/>
    <property type="evidence" value="ECO:0007669"/>
    <property type="project" value="TreeGrafter"/>
</dbReference>
<dbReference type="PANTHER" id="PTHR45138">
    <property type="entry name" value="REGULATORY COMPONENTS OF SENSORY TRANSDUCTION SYSTEM"/>
    <property type="match status" value="1"/>
</dbReference>
<gene>
    <name evidence="6" type="ORF">DFP76_101406</name>
</gene>
<dbReference type="InterPro" id="IPR050469">
    <property type="entry name" value="Diguanylate_Cyclase"/>
</dbReference>
<name>A0A366D7W8_9GAMM</name>
<dbReference type="EC" id="2.7.7.65" evidence="2"/>
<proteinExistence type="predicted"/>
<dbReference type="Proteomes" id="UP000252086">
    <property type="component" value="Unassembled WGS sequence"/>
</dbReference>
<dbReference type="InterPro" id="IPR000160">
    <property type="entry name" value="GGDEF_dom"/>
</dbReference>
<evidence type="ECO:0000256" key="3">
    <source>
        <dbReference type="ARBA" id="ARBA00034247"/>
    </source>
</evidence>
<dbReference type="GO" id="GO:0052621">
    <property type="term" value="F:diguanylate cyclase activity"/>
    <property type="evidence" value="ECO:0007669"/>
    <property type="project" value="UniProtKB-EC"/>
</dbReference>
<dbReference type="SUPFAM" id="SSF55073">
    <property type="entry name" value="Nucleotide cyclase"/>
    <property type="match status" value="1"/>
</dbReference>
<dbReference type="GO" id="GO:0005886">
    <property type="term" value="C:plasma membrane"/>
    <property type="evidence" value="ECO:0007669"/>
    <property type="project" value="TreeGrafter"/>
</dbReference>
<accession>A0A366D7W8</accession>
<comment type="cofactor">
    <cofactor evidence="1">
        <name>Mg(2+)</name>
        <dbReference type="ChEBI" id="CHEBI:18420"/>
    </cofactor>
</comment>
<evidence type="ECO:0000256" key="4">
    <source>
        <dbReference type="SAM" id="Phobius"/>
    </source>
</evidence>
<evidence type="ECO:0000313" key="6">
    <source>
        <dbReference type="EMBL" id="RBO86130.1"/>
    </source>
</evidence>
<protein>
    <recommendedName>
        <fullName evidence="2">diguanylate cyclase</fullName>
        <ecNumber evidence="2">2.7.7.65</ecNumber>
    </recommendedName>
</protein>
<dbReference type="AlphaFoldDB" id="A0A366D7W8"/>